<keyword evidence="2" id="KW-1185">Reference proteome</keyword>
<accession>A0AAD5U157</accession>
<organism evidence="1 2">
    <name type="scientific">Clydaea vesicula</name>
    <dbReference type="NCBI Taxonomy" id="447962"/>
    <lineage>
        <taxon>Eukaryota</taxon>
        <taxon>Fungi</taxon>
        <taxon>Fungi incertae sedis</taxon>
        <taxon>Chytridiomycota</taxon>
        <taxon>Chytridiomycota incertae sedis</taxon>
        <taxon>Chytridiomycetes</taxon>
        <taxon>Lobulomycetales</taxon>
        <taxon>Lobulomycetaceae</taxon>
        <taxon>Clydaea</taxon>
    </lineage>
</organism>
<name>A0AAD5U157_9FUNG</name>
<dbReference type="Proteomes" id="UP001211065">
    <property type="component" value="Unassembled WGS sequence"/>
</dbReference>
<feature type="non-terminal residue" evidence="1">
    <location>
        <position position="1"/>
    </location>
</feature>
<evidence type="ECO:0000313" key="2">
    <source>
        <dbReference type="Proteomes" id="UP001211065"/>
    </source>
</evidence>
<comment type="caution">
    <text evidence="1">The sequence shown here is derived from an EMBL/GenBank/DDBJ whole genome shotgun (WGS) entry which is preliminary data.</text>
</comment>
<reference evidence="1" key="1">
    <citation type="submission" date="2020-05" db="EMBL/GenBank/DDBJ databases">
        <title>Phylogenomic resolution of chytrid fungi.</title>
        <authorList>
            <person name="Stajich J.E."/>
            <person name="Amses K."/>
            <person name="Simmons R."/>
            <person name="Seto K."/>
            <person name="Myers J."/>
            <person name="Bonds A."/>
            <person name="Quandt C.A."/>
            <person name="Barry K."/>
            <person name="Liu P."/>
            <person name="Grigoriev I."/>
            <person name="Longcore J.E."/>
            <person name="James T.Y."/>
        </authorList>
    </citation>
    <scope>NUCLEOTIDE SEQUENCE</scope>
    <source>
        <strain evidence="1">JEL0476</strain>
    </source>
</reference>
<dbReference type="EMBL" id="JADGJW010000363">
    <property type="protein sequence ID" value="KAJ3218825.1"/>
    <property type="molecule type" value="Genomic_DNA"/>
</dbReference>
<protein>
    <submittedName>
        <fullName evidence="1">Uncharacterized protein</fullName>
    </submittedName>
</protein>
<gene>
    <name evidence="1" type="ORF">HK099_004915</name>
</gene>
<dbReference type="AlphaFoldDB" id="A0AAD5U157"/>
<proteinExistence type="predicted"/>
<evidence type="ECO:0000313" key="1">
    <source>
        <dbReference type="EMBL" id="KAJ3218825.1"/>
    </source>
</evidence>
<sequence>MKLINDLKEEKIAKSPELKKAQELKNKKSNLDEKYIIEPEDLERVELEKKKNRIEQNDGDAVLTSDELNLINKTVFKTVKVKALPEHCVAAALDMTRGDITEGKPVVGLRRAKRG</sequence>